<keyword evidence="4 9" id="KW-0547">Nucleotide-binding</keyword>
<dbReference type="FunFam" id="1.10.510.10:FF:000571">
    <property type="entry name" value="Maternal embryonic leucine zipper kinase"/>
    <property type="match status" value="1"/>
</dbReference>
<dbReference type="FunFam" id="3.30.200.20:FF:000003">
    <property type="entry name" value="Non-specific serine/threonine protein kinase"/>
    <property type="match status" value="1"/>
</dbReference>
<evidence type="ECO:0000256" key="3">
    <source>
        <dbReference type="ARBA" id="ARBA00022679"/>
    </source>
</evidence>
<dbReference type="PANTHER" id="PTHR24346:SF74">
    <property type="entry name" value="PROTEIN KINASE DOMAIN-CONTAINING PROTEIN"/>
    <property type="match status" value="1"/>
</dbReference>
<keyword evidence="5" id="KW-0418">Kinase</keyword>
<dbReference type="InterPro" id="IPR008271">
    <property type="entry name" value="Ser/Thr_kinase_AS"/>
</dbReference>
<dbReference type="GO" id="GO:0000226">
    <property type="term" value="P:microtubule cytoskeleton organization"/>
    <property type="evidence" value="ECO:0007669"/>
    <property type="project" value="TreeGrafter"/>
</dbReference>
<dbReference type="PROSITE" id="PS00108">
    <property type="entry name" value="PROTEIN_KINASE_ST"/>
    <property type="match status" value="1"/>
</dbReference>
<evidence type="ECO:0000313" key="13">
    <source>
        <dbReference type="EMBL" id="VDM30762.1"/>
    </source>
</evidence>
<sequence>MVIDTPAEPAPNNKGVSKTTGSPSDSKMDDSKDLEFPSSSSSSLQQASGGPQRVGTYIIERTIGKGNFSFVKLARHTVTNVKVAIKIIDKTKLNEENLKKAQREADILKSLHHPNIIKLYQVMESEKLLCIVTEYLPNGELYEYIAKNGYLNEQVARHKFMEILSAVEHCHLNNVVHRDLKAENMLLDQHMSIKLADFGFGTFQPTGPDLLLTTWCGSPPYAAPEIFKGEPYLGVSADIWSLGVILYVLVCGVLPFNAQEVSCLRRQVLEEHVRVPYWLSMCKSPLSLSSSSNCSVELLRFHN</sequence>
<comment type="catalytic activity">
    <reaction evidence="8">
        <text>L-seryl-[protein] + ATP = O-phospho-L-seryl-[protein] + ADP + H(+)</text>
        <dbReference type="Rhea" id="RHEA:17989"/>
        <dbReference type="Rhea" id="RHEA-COMP:9863"/>
        <dbReference type="Rhea" id="RHEA-COMP:11604"/>
        <dbReference type="ChEBI" id="CHEBI:15378"/>
        <dbReference type="ChEBI" id="CHEBI:29999"/>
        <dbReference type="ChEBI" id="CHEBI:30616"/>
        <dbReference type="ChEBI" id="CHEBI:83421"/>
        <dbReference type="ChEBI" id="CHEBI:456216"/>
        <dbReference type="EC" id="2.7.11.1"/>
    </reaction>
</comment>
<dbReference type="InterPro" id="IPR017441">
    <property type="entry name" value="Protein_kinase_ATP_BS"/>
</dbReference>
<dbReference type="GO" id="GO:0035556">
    <property type="term" value="P:intracellular signal transduction"/>
    <property type="evidence" value="ECO:0007669"/>
    <property type="project" value="TreeGrafter"/>
</dbReference>
<dbReference type="WBParaSite" id="TTAC_0000655501-mRNA-1">
    <property type="protein sequence ID" value="TTAC_0000655501-mRNA-1"/>
    <property type="gene ID" value="TTAC_0000655501"/>
</dbReference>
<dbReference type="InterPro" id="IPR011009">
    <property type="entry name" value="Kinase-like_dom_sf"/>
</dbReference>
<dbReference type="EC" id="2.7.11.1" evidence="1"/>
<reference evidence="13 14" key="2">
    <citation type="submission" date="2018-11" db="EMBL/GenBank/DDBJ databases">
        <authorList>
            <consortium name="Pathogen Informatics"/>
        </authorList>
    </citation>
    <scope>NUCLEOTIDE SEQUENCE [LARGE SCALE GENOMIC DNA]</scope>
</reference>
<dbReference type="Proteomes" id="UP000274429">
    <property type="component" value="Unassembled WGS sequence"/>
</dbReference>
<reference evidence="15" key="1">
    <citation type="submission" date="2016-04" db="UniProtKB">
        <authorList>
            <consortium name="WormBaseParasite"/>
        </authorList>
    </citation>
    <scope>IDENTIFICATION</scope>
</reference>
<evidence type="ECO:0000256" key="6">
    <source>
        <dbReference type="ARBA" id="ARBA00022840"/>
    </source>
</evidence>
<dbReference type="GO" id="GO:0005524">
    <property type="term" value="F:ATP binding"/>
    <property type="evidence" value="ECO:0007669"/>
    <property type="project" value="UniProtKB-UniRule"/>
</dbReference>
<evidence type="ECO:0000256" key="10">
    <source>
        <dbReference type="RuleBase" id="RU000304"/>
    </source>
</evidence>
<comment type="catalytic activity">
    <reaction evidence="7">
        <text>L-threonyl-[protein] + ATP = O-phospho-L-threonyl-[protein] + ADP + H(+)</text>
        <dbReference type="Rhea" id="RHEA:46608"/>
        <dbReference type="Rhea" id="RHEA-COMP:11060"/>
        <dbReference type="Rhea" id="RHEA-COMP:11605"/>
        <dbReference type="ChEBI" id="CHEBI:15378"/>
        <dbReference type="ChEBI" id="CHEBI:30013"/>
        <dbReference type="ChEBI" id="CHEBI:30616"/>
        <dbReference type="ChEBI" id="CHEBI:61977"/>
        <dbReference type="ChEBI" id="CHEBI:456216"/>
        <dbReference type="EC" id="2.7.11.1"/>
    </reaction>
</comment>
<evidence type="ECO:0000256" key="2">
    <source>
        <dbReference type="ARBA" id="ARBA00022527"/>
    </source>
</evidence>
<dbReference type="PROSITE" id="PS50011">
    <property type="entry name" value="PROTEIN_KINASE_DOM"/>
    <property type="match status" value="1"/>
</dbReference>
<evidence type="ECO:0000256" key="11">
    <source>
        <dbReference type="SAM" id="MobiDB-lite"/>
    </source>
</evidence>
<dbReference type="Gene3D" id="1.10.510.10">
    <property type="entry name" value="Transferase(Phosphotransferase) domain 1"/>
    <property type="match status" value="1"/>
</dbReference>
<dbReference type="SMART" id="SM00220">
    <property type="entry name" value="S_TKc"/>
    <property type="match status" value="1"/>
</dbReference>
<evidence type="ECO:0000256" key="7">
    <source>
        <dbReference type="ARBA" id="ARBA00047899"/>
    </source>
</evidence>
<evidence type="ECO:0000256" key="4">
    <source>
        <dbReference type="ARBA" id="ARBA00022741"/>
    </source>
</evidence>
<gene>
    <name evidence="13" type="ORF">TTAC_LOCUS6540</name>
</gene>
<evidence type="ECO:0000313" key="14">
    <source>
        <dbReference type="Proteomes" id="UP000274429"/>
    </source>
</evidence>
<dbReference type="InterPro" id="IPR000719">
    <property type="entry name" value="Prot_kinase_dom"/>
</dbReference>
<evidence type="ECO:0000256" key="1">
    <source>
        <dbReference type="ARBA" id="ARBA00012513"/>
    </source>
</evidence>
<dbReference type="SUPFAM" id="SSF56112">
    <property type="entry name" value="Protein kinase-like (PK-like)"/>
    <property type="match status" value="1"/>
</dbReference>
<feature type="binding site" evidence="9">
    <location>
        <position position="86"/>
    </location>
    <ligand>
        <name>ATP</name>
        <dbReference type="ChEBI" id="CHEBI:30616"/>
    </ligand>
</feature>
<keyword evidence="6 9" id="KW-0067">ATP-binding</keyword>
<dbReference type="PROSITE" id="PS00107">
    <property type="entry name" value="PROTEIN_KINASE_ATP"/>
    <property type="match status" value="1"/>
</dbReference>
<proteinExistence type="inferred from homology"/>
<organism evidence="15">
    <name type="scientific">Hydatigena taeniaeformis</name>
    <name type="common">Feline tapeworm</name>
    <name type="synonym">Taenia taeniaeformis</name>
    <dbReference type="NCBI Taxonomy" id="6205"/>
    <lineage>
        <taxon>Eukaryota</taxon>
        <taxon>Metazoa</taxon>
        <taxon>Spiralia</taxon>
        <taxon>Lophotrochozoa</taxon>
        <taxon>Platyhelminthes</taxon>
        <taxon>Cestoda</taxon>
        <taxon>Eucestoda</taxon>
        <taxon>Cyclophyllidea</taxon>
        <taxon>Taeniidae</taxon>
        <taxon>Hydatigera</taxon>
    </lineage>
</organism>
<evidence type="ECO:0000256" key="8">
    <source>
        <dbReference type="ARBA" id="ARBA00048679"/>
    </source>
</evidence>
<dbReference type="Pfam" id="PF00069">
    <property type="entry name" value="Pkinase"/>
    <property type="match status" value="1"/>
</dbReference>
<evidence type="ECO:0000313" key="15">
    <source>
        <dbReference type="WBParaSite" id="TTAC_0000655501-mRNA-1"/>
    </source>
</evidence>
<dbReference type="EMBL" id="UYWX01020307">
    <property type="protein sequence ID" value="VDM30762.1"/>
    <property type="molecule type" value="Genomic_DNA"/>
</dbReference>
<keyword evidence="3" id="KW-0808">Transferase</keyword>
<evidence type="ECO:0000256" key="5">
    <source>
        <dbReference type="ARBA" id="ARBA00022777"/>
    </source>
</evidence>
<dbReference type="OrthoDB" id="193931at2759"/>
<keyword evidence="14" id="KW-1185">Reference proteome</keyword>
<dbReference type="GO" id="GO:0050321">
    <property type="term" value="F:tau-protein kinase activity"/>
    <property type="evidence" value="ECO:0007669"/>
    <property type="project" value="TreeGrafter"/>
</dbReference>
<feature type="compositionally biased region" description="Basic and acidic residues" evidence="11">
    <location>
        <begin position="26"/>
        <end position="35"/>
    </location>
</feature>
<keyword evidence="2 10" id="KW-0723">Serine/threonine-protein kinase</keyword>
<dbReference type="STRING" id="6205.A0A158RE31"/>
<feature type="domain" description="Protein kinase" evidence="12">
    <location>
        <begin position="57"/>
        <end position="303"/>
    </location>
</feature>
<dbReference type="PANTHER" id="PTHR24346">
    <property type="entry name" value="MAP/MICROTUBULE AFFINITY-REGULATING KINASE"/>
    <property type="match status" value="1"/>
</dbReference>
<evidence type="ECO:0000256" key="9">
    <source>
        <dbReference type="PROSITE-ProRule" id="PRU10141"/>
    </source>
</evidence>
<feature type="region of interest" description="Disordered" evidence="11">
    <location>
        <begin position="1"/>
        <end position="52"/>
    </location>
</feature>
<name>A0A158RE31_HYDTA</name>
<dbReference type="GO" id="GO:0005737">
    <property type="term" value="C:cytoplasm"/>
    <property type="evidence" value="ECO:0007669"/>
    <property type="project" value="TreeGrafter"/>
</dbReference>
<accession>A0A158RE31</accession>
<dbReference type="AlphaFoldDB" id="A0A158RE31"/>
<comment type="similarity">
    <text evidence="10">Belongs to the protein kinase superfamily.</text>
</comment>
<protein>
    <recommendedName>
        <fullName evidence="1">non-specific serine/threonine protein kinase</fullName>
        <ecNumber evidence="1">2.7.11.1</ecNumber>
    </recommendedName>
</protein>
<evidence type="ECO:0000259" key="12">
    <source>
        <dbReference type="PROSITE" id="PS50011"/>
    </source>
</evidence>